<dbReference type="InterPro" id="IPR003676">
    <property type="entry name" value="SAUR_fam"/>
</dbReference>
<evidence type="ECO:0000313" key="2">
    <source>
        <dbReference type="Proteomes" id="UP000504607"/>
    </source>
</evidence>
<gene>
    <name evidence="3" type="primary">LOC105054040</name>
</gene>
<dbReference type="GeneID" id="105054040"/>
<dbReference type="RefSeq" id="XP_010933719.1">
    <property type="nucleotide sequence ID" value="XM_010935417.3"/>
</dbReference>
<dbReference type="InParanoid" id="A0A6I9RX06"/>
<dbReference type="Proteomes" id="UP000504607">
    <property type="component" value="Chromosome 11"/>
</dbReference>
<dbReference type="PANTHER" id="PTHR31374:SF304">
    <property type="entry name" value="OS04G0537100 PROTEIN"/>
    <property type="match status" value="1"/>
</dbReference>
<comment type="similarity">
    <text evidence="1">Belongs to the ARG7 family.</text>
</comment>
<name>A0A6I9RX06_ELAGV</name>
<reference evidence="3" key="1">
    <citation type="submission" date="2025-08" db="UniProtKB">
        <authorList>
            <consortium name="RefSeq"/>
        </authorList>
    </citation>
    <scope>IDENTIFICATION</scope>
</reference>
<evidence type="ECO:0000256" key="1">
    <source>
        <dbReference type="ARBA" id="ARBA00006974"/>
    </source>
</evidence>
<dbReference type="KEGG" id="egu:105054040"/>
<dbReference type="OrthoDB" id="1026046at2759"/>
<dbReference type="Pfam" id="PF02519">
    <property type="entry name" value="Auxin_inducible"/>
    <property type="match status" value="1"/>
</dbReference>
<dbReference type="FunCoup" id="A0A6I9RX06">
    <property type="interactions" value="2092"/>
</dbReference>
<protein>
    <submittedName>
        <fullName evidence="3">Auxin-responsive protein SAUR36</fullName>
    </submittedName>
</protein>
<keyword evidence="2" id="KW-1185">Reference proteome</keyword>
<sequence>MNKSRGFRLGRKIVRIWRWVFQRRRRPKIYLRLNPTRSQSQSTLYRSKTHSSKTITSTMTTKLFDWGRDLTSRLRSSVHGGGRARFWRLGDRPSAGDWEAACDDAALLGHQKEEIEGPRPPPKGHLVVYVGGRKDGGPPQRYLVPVIYFNHPLFGELLREAEEEFGYHHPGGITIPCPVSRFERVQTRIAAGQKTSQLHWFQSKHQHL</sequence>
<dbReference type="AlphaFoldDB" id="A0A6I9RX06"/>
<organism evidence="2 3">
    <name type="scientific">Elaeis guineensis var. tenera</name>
    <name type="common">Oil palm</name>
    <dbReference type="NCBI Taxonomy" id="51953"/>
    <lineage>
        <taxon>Eukaryota</taxon>
        <taxon>Viridiplantae</taxon>
        <taxon>Streptophyta</taxon>
        <taxon>Embryophyta</taxon>
        <taxon>Tracheophyta</taxon>
        <taxon>Spermatophyta</taxon>
        <taxon>Magnoliopsida</taxon>
        <taxon>Liliopsida</taxon>
        <taxon>Arecaceae</taxon>
        <taxon>Arecoideae</taxon>
        <taxon>Cocoseae</taxon>
        <taxon>Elaeidinae</taxon>
        <taxon>Elaeis</taxon>
    </lineage>
</organism>
<evidence type="ECO:0000313" key="3">
    <source>
        <dbReference type="RefSeq" id="XP_010933719.1"/>
    </source>
</evidence>
<proteinExistence type="inferred from homology"/>
<dbReference type="PANTHER" id="PTHR31374">
    <property type="entry name" value="AUXIN-INDUCED PROTEIN-LIKE-RELATED"/>
    <property type="match status" value="1"/>
</dbReference>
<dbReference type="GO" id="GO:0009733">
    <property type="term" value="P:response to auxin"/>
    <property type="evidence" value="ECO:0007669"/>
    <property type="project" value="InterPro"/>
</dbReference>
<accession>A0A6I9RX06</accession>